<dbReference type="FunCoup" id="A0A151ZJF0">
    <property type="interactions" value="8"/>
</dbReference>
<proteinExistence type="predicted"/>
<accession>A0A151ZJF0</accession>
<evidence type="ECO:0000313" key="2">
    <source>
        <dbReference type="Proteomes" id="UP000076078"/>
    </source>
</evidence>
<keyword evidence="2" id="KW-1185">Reference proteome</keyword>
<comment type="caution">
    <text evidence="1">The sequence shown here is derived from an EMBL/GenBank/DDBJ whole genome shotgun (WGS) entry which is preliminary data.</text>
</comment>
<dbReference type="EMBL" id="LODT01000022">
    <property type="protein sequence ID" value="KYQ94128.1"/>
    <property type="molecule type" value="Genomic_DNA"/>
</dbReference>
<dbReference type="Proteomes" id="UP000076078">
    <property type="component" value="Unassembled WGS sequence"/>
</dbReference>
<dbReference type="Gene3D" id="3.80.10.10">
    <property type="entry name" value="Ribonuclease Inhibitor"/>
    <property type="match status" value="1"/>
</dbReference>
<protein>
    <submittedName>
        <fullName evidence="1">Uncharacterized protein</fullName>
    </submittedName>
</protein>
<evidence type="ECO:0000313" key="1">
    <source>
        <dbReference type="EMBL" id="KYQ94128.1"/>
    </source>
</evidence>
<dbReference type="InParanoid" id="A0A151ZJF0"/>
<sequence>MVVPNYVIINILDLIVSQFKELEYILEFFKKFTLISSQWNKEIIPKLNFDRIEFGVDQSNDSIKKWVQFTEKYHIEYTVVLSTELQSELFEKVKNQVVEATFSSMPVYQKFKPSKLLKVINFTFSSTKNIYFNPLDNVTFNLCLDGDLFDDGGLAILNQDKHHAVLVQDYFTTLSLKSVVINENISIPVKRNLQDLTLKSSNLSEPILKNLLENSPNLKRLKIDGCSFYPKIESFDCVLEAIVRANLSWDTLEIIYHSPVNIQAIIDFINQIKVRSLTLIFSNISYTSSQQPQTFLITNTNIQSFYFLPLERLKFPHVKPFHLLDKWQDRSNFRSIQIFKSVDCSKYLNEMVHLKSLESRESNSSNIDPKQQEYINNVIIANKPSLKEITIESLCFQDGPKVNFLKIQSSVLLQNSYIRVLNITSATLSNCVDLINSNHPSLTHLTIRNLIQSPNIDMPSLVTPIGQNHTLQSLVISSGYCDNIDHRNSKNANYTTLPFYIQILEVNKTISKLQMPWVLDSVNKDDKIISDGLTHDLDKVLLKNNTIKQIYISKYITNQYLKSNINKILKKYFVNNIKLK</sequence>
<reference evidence="1 2" key="1">
    <citation type="submission" date="2015-12" db="EMBL/GenBank/DDBJ databases">
        <title>Dictyostelia acquired genes for synthesis and detection of signals that induce cell-type specialization by lateral gene transfer from prokaryotes.</title>
        <authorList>
            <person name="Gloeckner G."/>
            <person name="Schaap P."/>
        </authorList>
    </citation>
    <scope>NUCLEOTIDE SEQUENCE [LARGE SCALE GENOMIC DNA]</scope>
    <source>
        <strain evidence="1 2">TK</strain>
    </source>
</reference>
<dbReference type="InterPro" id="IPR032675">
    <property type="entry name" value="LRR_dom_sf"/>
</dbReference>
<dbReference type="AlphaFoldDB" id="A0A151ZJF0"/>
<name>A0A151ZJF0_TIELA</name>
<gene>
    <name evidence="1" type="ORF">DLAC_04409</name>
</gene>
<organism evidence="1 2">
    <name type="scientific">Tieghemostelium lacteum</name>
    <name type="common">Slime mold</name>
    <name type="synonym">Dictyostelium lacteum</name>
    <dbReference type="NCBI Taxonomy" id="361077"/>
    <lineage>
        <taxon>Eukaryota</taxon>
        <taxon>Amoebozoa</taxon>
        <taxon>Evosea</taxon>
        <taxon>Eumycetozoa</taxon>
        <taxon>Dictyostelia</taxon>
        <taxon>Dictyosteliales</taxon>
        <taxon>Raperosteliaceae</taxon>
        <taxon>Tieghemostelium</taxon>
    </lineage>
</organism>